<dbReference type="GO" id="GO:0005886">
    <property type="term" value="C:plasma membrane"/>
    <property type="evidence" value="ECO:0007669"/>
    <property type="project" value="TreeGrafter"/>
</dbReference>
<comment type="subcellular location">
    <subcellularLocation>
        <location evidence="1">Membrane</location>
        <topology evidence="1">Multi-pass membrane protein</topology>
    </subcellularLocation>
</comment>
<evidence type="ECO:0000256" key="1">
    <source>
        <dbReference type="ARBA" id="ARBA00004141"/>
    </source>
</evidence>
<evidence type="ECO:0000313" key="9">
    <source>
        <dbReference type="Proteomes" id="UP000286954"/>
    </source>
</evidence>
<dbReference type="InterPro" id="IPR001734">
    <property type="entry name" value="Na/solute_symporter"/>
</dbReference>
<keyword evidence="3" id="KW-0813">Transport</keyword>
<keyword evidence="5" id="KW-1133">Transmembrane helix</keyword>
<dbReference type="AlphaFoldDB" id="A0A3T0E851"/>
<name>A0A3T0E851_9PROT</name>
<dbReference type="CDD" id="cd11474">
    <property type="entry name" value="SLC5sbd_CHT"/>
    <property type="match status" value="1"/>
</dbReference>
<evidence type="ECO:0000256" key="3">
    <source>
        <dbReference type="ARBA" id="ARBA00022448"/>
    </source>
</evidence>
<keyword evidence="9" id="KW-1185">Reference proteome</keyword>
<dbReference type="PROSITE" id="PS50283">
    <property type="entry name" value="NA_SOLUT_SYMP_3"/>
    <property type="match status" value="1"/>
</dbReference>
<evidence type="ECO:0000256" key="4">
    <source>
        <dbReference type="ARBA" id="ARBA00022692"/>
    </source>
</evidence>
<dbReference type="InterPro" id="IPR050277">
    <property type="entry name" value="Sodium:Solute_Symporter"/>
</dbReference>
<keyword evidence="4" id="KW-0812">Transmembrane</keyword>
<dbReference type="Pfam" id="PF00474">
    <property type="entry name" value="SSF"/>
    <property type="match status" value="1"/>
</dbReference>
<sequence length="458" mass="47481">MILAALILYILIQLGIALWASRKMSTHTDYLVAGRRLGFWAVGISVFATWFGGETIMGSTATIADEGLSGARAEPVGYAICLIVAALFVAGQLRAKGYLTLADFFRDRFGPRAEIASACVSIPTSIIWAAAQLLALASIIAVASDLPVGWALVGASLLVICYTLLGGLLGDVVTDILQSAVVLTGLIILTFALFGRAGGFDEAMALIDPSQLVLIAPGESWLERLDAFAIPILGSIVAQEMIARFLGSKSAKIAVRGGLMAGGLYLVVGFFPVLFGLVGPGLGFDPEAGDLFLPNLAMDLLPSALFVVFAGALFSAVLSTVDSALLAVSGLATENLYSRVRTKASPEEKLLAARGFTVVAGVMAYIVATTGETIYGLVELASSLGSAGLLVSLLIGIRSQFGGEWSALAALASGLLAIWLGDFVFEIPGAFLFSMLAALAGYVAVGLASMAVQQQSRA</sequence>
<evidence type="ECO:0000256" key="5">
    <source>
        <dbReference type="ARBA" id="ARBA00022989"/>
    </source>
</evidence>
<gene>
    <name evidence="8" type="ORF">X907_0842</name>
</gene>
<reference evidence="8 9" key="1">
    <citation type="submission" date="2016-12" db="EMBL/GenBank/DDBJ databases">
        <title>The genome of dimorphic prosthecate Glycocaulis alkaliphilus 6b-8t, isolated from crude oil dictates its adaptability in petroleum environments.</title>
        <authorList>
            <person name="Wu X.-L."/>
            <person name="Geng S."/>
        </authorList>
    </citation>
    <scope>NUCLEOTIDE SEQUENCE [LARGE SCALE GENOMIC DNA]</scope>
    <source>
        <strain evidence="8 9">6B-8</strain>
    </source>
</reference>
<protein>
    <submittedName>
        <fullName evidence="8">Na /solute symporter</fullName>
    </submittedName>
</protein>
<evidence type="ECO:0000256" key="2">
    <source>
        <dbReference type="ARBA" id="ARBA00006434"/>
    </source>
</evidence>
<dbReference type="RefSeq" id="WP_127565783.1">
    <property type="nucleotide sequence ID" value="NZ_BMFB01000002.1"/>
</dbReference>
<evidence type="ECO:0000256" key="7">
    <source>
        <dbReference type="RuleBase" id="RU362091"/>
    </source>
</evidence>
<dbReference type="Proteomes" id="UP000286954">
    <property type="component" value="Chromosome"/>
</dbReference>
<proteinExistence type="inferred from homology"/>
<dbReference type="PANTHER" id="PTHR48086:SF7">
    <property type="entry name" value="SODIUM-SOLUTE SYMPORTER-RELATED"/>
    <property type="match status" value="1"/>
</dbReference>
<comment type="similarity">
    <text evidence="2 7">Belongs to the sodium:solute symporter (SSF) (TC 2.A.21) family.</text>
</comment>
<dbReference type="InterPro" id="IPR038377">
    <property type="entry name" value="Na/Glc_symporter_sf"/>
</dbReference>
<organism evidence="8 9">
    <name type="scientific">Glycocaulis alkaliphilus</name>
    <dbReference type="NCBI Taxonomy" id="1434191"/>
    <lineage>
        <taxon>Bacteria</taxon>
        <taxon>Pseudomonadati</taxon>
        <taxon>Pseudomonadota</taxon>
        <taxon>Alphaproteobacteria</taxon>
        <taxon>Maricaulales</taxon>
        <taxon>Maricaulaceae</taxon>
        <taxon>Glycocaulis</taxon>
    </lineage>
</organism>
<evidence type="ECO:0000313" key="8">
    <source>
        <dbReference type="EMBL" id="AZU03386.1"/>
    </source>
</evidence>
<dbReference type="GO" id="GO:0022857">
    <property type="term" value="F:transmembrane transporter activity"/>
    <property type="evidence" value="ECO:0007669"/>
    <property type="project" value="InterPro"/>
</dbReference>
<accession>A0A3T0E851</accession>
<dbReference type="Gene3D" id="1.20.1730.10">
    <property type="entry name" value="Sodium/glucose cotransporter"/>
    <property type="match status" value="1"/>
</dbReference>
<dbReference type="KEGG" id="gak:X907_0842"/>
<evidence type="ECO:0000256" key="6">
    <source>
        <dbReference type="ARBA" id="ARBA00023136"/>
    </source>
</evidence>
<dbReference type="PANTHER" id="PTHR48086">
    <property type="entry name" value="SODIUM/PROLINE SYMPORTER-RELATED"/>
    <property type="match status" value="1"/>
</dbReference>
<keyword evidence="6" id="KW-0472">Membrane</keyword>
<dbReference type="OrthoDB" id="9789704at2"/>
<dbReference type="EMBL" id="CP018911">
    <property type="protein sequence ID" value="AZU03386.1"/>
    <property type="molecule type" value="Genomic_DNA"/>
</dbReference>